<evidence type="ECO:0000256" key="2">
    <source>
        <dbReference type="ARBA" id="ARBA00023002"/>
    </source>
</evidence>
<sequence length="260" mass="29094">MRARRVLLRPSDNRGHVRSRRRMCYVTGVTSKGDQDMTRSESEAIRHHLVFANPSRTSFDGQIVDAYVEAAERHGQEVIVRDLYAMQFDPVLRDEERPLHGDGQISPDVAAELDLLQSAHILVLVYPIWFALPPAILKGYVDRVLGSGYSFRDIQQQSGHPALKGKPLLSFSTSGTSLPWLHKKGQVGGLRELFDAYLWQGFGMQQAEHLRIDSVVPDMDAAYAAEQLERVRATAERTCAKLLSDRHAQRTTSVMSGKAG</sequence>
<dbReference type="PANTHER" id="PTHR10204">
    <property type="entry name" value="NAD P H OXIDOREDUCTASE-RELATED"/>
    <property type="match status" value="1"/>
</dbReference>
<dbReference type="OrthoDB" id="9798454at2"/>
<dbReference type="Pfam" id="PF02525">
    <property type="entry name" value="Flavodoxin_2"/>
    <property type="match status" value="1"/>
</dbReference>
<dbReference type="InterPro" id="IPR003680">
    <property type="entry name" value="Flavodoxin_fold"/>
</dbReference>
<dbReference type="AlphaFoldDB" id="A0A245ZLQ5"/>
<dbReference type="EMBL" id="NBBJ01000002">
    <property type="protein sequence ID" value="OWK30686.1"/>
    <property type="molecule type" value="Genomic_DNA"/>
</dbReference>
<keyword evidence="2" id="KW-0560">Oxidoreductase</keyword>
<evidence type="ECO:0000256" key="1">
    <source>
        <dbReference type="ARBA" id="ARBA00006252"/>
    </source>
</evidence>
<keyword evidence="5" id="KW-1185">Reference proteome</keyword>
<dbReference type="GO" id="GO:0003955">
    <property type="term" value="F:NAD(P)H dehydrogenase (quinone) activity"/>
    <property type="evidence" value="ECO:0007669"/>
    <property type="project" value="TreeGrafter"/>
</dbReference>
<evidence type="ECO:0000313" key="4">
    <source>
        <dbReference type="EMBL" id="OWK30686.1"/>
    </source>
</evidence>
<proteinExistence type="inferred from homology"/>
<dbReference type="SUPFAM" id="SSF52218">
    <property type="entry name" value="Flavoproteins"/>
    <property type="match status" value="1"/>
</dbReference>
<dbReference type="InterPro" id="IPR051545">
    <property type="entry name" value="NAD(P)H_dehydrogenase_qn"/>
</dbReference>
<evidence type="ECO:0000313" key="5">
    <source>
        <dbReference type="Proteomes" id="UP000197783"/>
    </source>
</evidence>
<feature type="domain" description="Flavodoxin-like fold" evidence="3">
    <location>
        <begin position="48"/>
        <end position="233"/>
    </location>
</feature>
<organism evidence="4 5">
    <name type="scientific">Sphingomonas mucosissima</name>
    <dbReference type="NCBI Taxonomy" id="370959"/>
    <lineage>
        <taxon>Bacteria</taxon>
        <taxon>Pseudomonadati</taxon>
        <taxon>Pseudomonadota</taxon>
        <taxon>Alphaproteobacteria</taxon>
        <taxon>Sphingomonadales</taxon>
        <taxon>Sphingomonadaceae</taxon>
        <taxon>Sphingomonas</taxon>
    </lineage>
</organism>
<comment type="caution">
    <text evidence="4">The sequence shown here is derived from an EMBL/GenBank/DDBJ whole genome shotgun (WGS) entry which is preliminary data.</text>
</comment>
<name>A0A245ZLQ5_9SPHN</name>
<dbReference type="Gene3D" id="3.40.50.360">
    <property type="match status" value="1"/>
</dbReference>
<dbReference type="GO" id="GO:0005829">
    <property type="term" value="C:cytosol"/>
    <property type="evidence" value="ECO:0007669"/>
    <property type="project" value="TreeGrafter"/>
</dbReference>
<reference evidence="4 5" key="1">
    <citation type="submission" date="2017-03" db="EMBL/GenBank/DDBJ databases">
        <title>Genome sequence of Sphingomonas mucosissima DSM 17494.</title>
        <authorList>
            <person name="Poehlein A."/>
            <person name="Wuebbeler J.H."/>
            <person name="Steinbuechel A."/>
            <person name="Daniel R."/>
        </authorList>
    </citation>
    <scope>NUCLEOTIDE SEQUENCE [LARGE SCALE GENOMIC DNA]</scope>
    <source>
        <strain evidence="4 5">DSM 17494</strain>
    </source>
</reference>
<dbReference type="PANTHER" id="PTHR10204:SF34">
    <property type="entry name" value="NAD(P)H DEHYDROGENASE [QUINONE] 1 ISOFORM 1"/>
    <property type="match status" value="1"/>
</dbReference>
<comment type="similarity">
    <text evidence="1">Belongs to the NAD(P)H dehydrogenase (quinone) family.</text>
</comment>
<evidence type="ECO:0000259" key="3">
    <source>
        <dbReference type="Pfam" id="PF02525"/>
    </source>
</evidence>
<accession>A0A245ZLQ5</accession>
<dbReference type="Proteomes" id="UP000197783">
    <property type="component" value="Unassembled WGS sequence"/>
</dbReference>
<dbReference type="InterPro" id="IPR029039">
    <property type="entry name" value="Flavoprotein-like_sf"/>
</dbReference>
<gene>
    <name evidence="4" type="primary">azoR</name>
    <name evidence="4" type="ORF">SPMU_16750</name>
</gene>
<protein>
    <submittedName>
        <fullName evidence="4">FMN-dependent NADH-azoreductase</fullName>
    </submittedName>
</protein>